<evidence type="ECO:0000313" key="2">
    <source>
        <dbReference type="Proteomes" id="UP000019460"/>
    </source>
</evidence>
<reference evidence="1 2" key="1">
    <citation type="submission" date="2012-11" db="EMBL/GenBank/DDBJ databases">
        <title>Genome assembly of Thiorhodococcus sp. AK35.</title>
        <authorList>
            <person name="Nupur N."/>
            <person name="Khatri I."/>
            <person name="Subramanian S."/>
            <person name="Pinnaka A."/>
        </authorList>
    </citation>
    <scope>NUCLEOTIDE SEQUENCE [LARGE SCALE GENOMIC DNA]</scope>
    <source>
        <strain evidence="1 2">AK35</strain>
    </source>
</reference>
<evidence type="ECO:0000313" key="1">
    <source>
        <dbReference type="EMBL" id="EXJ10909.1"/>
    </source>
</evidence>
<accession>W9UV20</accession>
<comment type="caution">
    <text evidence="1">The sequence shown here is derived from an EMBL/GenBank/DDBJ whole genome shotgun (WGS) entry which is preliminary data.</text>
</comment>
<dbReference type="PATRIC" id="fig|1249627.3.peg.4218"/>
<dbReference type="eggNOG" id="COG1373">
    <property type="taxonomic scope" value="Bacteria"/>
</dbReference>
<gene>
    <name evidence="1" type="ORF">D779_0354</name>
</gene>
<name>W9UV20_9GAMM</name>
<dbReference type="InterPro" id="IPR027417">
    <property type="entry name" value="P-loop_NTPase"/>
</dbReference>
<dbReference type="Gene3D" id="3.40.50.300">
    <property type="entry name" value="P-loop containing nucleotide triphosphate hydrolases"/>
    <property type="match status" value="1"/>
</dbReference>
<dbReference type="Proteomes" id="UP000019460">
    <property type="component" value="Unassembled WGS sequence"/>
</dbReference>
<proteinExistence type="predicted"/>
<sequence>MSDTINHQLTEERSLVLAAEECRPELFDEIHKFSDHDQRTIRKLRAHGPVLLQGGRGTGKSAFMIAASRQMAPHNPESDILGLYVSLRYVPLLKATGEAYERLFCQWVSGRIQQSLAHTSFEFADSHDLAQLKANLSDLSKRADRRVVLLFDDAAHIGRETSLGVFFDIFRTLSSDSISCKAAIYPGVTEFGTRFDVYNDASLIDVLRSPEQAGFSQLFLDILTSRYPVLTDQSVTGFSLPELAAFVGATVLGNVRGFVFAVNDLLDHLEQDGKIGYNAVGQSLLRLAATYYWPLLEEVRPKLGRYAPAVETAHEIADTMFQACASAEAQSAIVHRKLVARYGKPFEILEYAGFLTRREASRALRSGGRGPRFAVNLCNLLERTSGSRLTSRLFNHWLTRGSQAIELHERGEHFTNIAVPEPDPNSNLEILQLPVNLLRKSPAYPYGLTERKLEVLQNAGIYTIGELAEASDDLLLSLEGVGPTFLDRFRSVVGQAIWM</sequence>
<keyword evidence="2" id="KW-1185">Reference proteome</keyword>
<dbReference type="STRING" id="1249627.D779_0354"/>
<dbReference type="SUPFAM" id="SSF52540">
    <property type="entry name" value="P-loop containing nucleoside triphosphate hydrolases"/>
    <property type="match status" value="1"/>
</dbReference>
<dbReference type="EMBL" id="AONC01000116">
    <property type="protein sequence ID" value="EXJ10909.1"/>
    <property type="molecule type" value="Genomic_DNA"/>
</dbReference>
<organism evidence="1 2">
    <name type="scientific">Imhoffiella purpurea</name>
    <dbReference type="NCBI Taxonomy" id="1249627"/>
    <lineage>
        <taxon>Bacteria</taxon>
        <taxon>Pseudomonadati</taxon>
        <taxon>Pseudomonadota</taxon>
        <taxon>Gammaproteobacteria</taxon>
        <taxon>Chromatiales</taxon>
        <taxon>Chromatiaceae</taxon>
        <taxon>Imhoffiella</taxon>
    </lineage>
</organism>
<dbReference type="SUPFAM" id="SSF47789">
    <property type="entry name" value="C-terminal domain of RNA polymerase alpha subunit"/>
    <property type="match status" value="1"/>
</dbReference>
<dbReference type="OrthoDB" id="7788065at2"/>
<protein>
    <submittedName>
        <fullName evidence="1">Putative membrane protein</fullName>
    </submittedName>
</protein>
<dbReference type="RefSeq" id="WP_157726499.1">
    <property type="nucleotide sequence ID" value="NZ_AONC01000116.1"/>
</dbReference>
<dbReference type="AlphaFoldDB" id="W9UV20"/>